<feature type="transmembrane region" description="Helical" evidence="1">
    <location>
        <begin position="74"/>
        <end position="91"/>
    </location>
</feature>
<evidence type="ECO:0000256" key="1">
    <source>
        <dbReference type="SAM" id="Phobius"/>
    </source>
</evidence>
<dbReference type="EMBL" id="VTXL01000015">
    <property type="protein sequence ID" value="NOJ14489.1"/>
    <property type="molecule type" value="Genomic_DNA"/>
</dbReference>
<proteinExistence type="predicted"/>
<reference evidence="2 3" key="1">
    <citation type="submission" date="2019-09" db="EMBL/GenBank/DDBJ databases">
        <title>Draft genome sequencing and comparative genomics of hatchery-associated Vibrios.</title>
        <authorList>
            <person name="Kehlet-Delgado H."/>
            <person name="Mueller R.S."/>
        </authorList>
    </citation>
    <scope>NUCLEOTIDE SEQUENCE [LARGE SCALE GENOMIC DNA]</scope>
    <source>
        <strain evidence="2 3">99-70-13A3</strain>
    </source>
</reference>
<dbReference type="RefSeq" id="WP_171330043.1">
    <property type="nucleotide sequence ID" value="NZ_CAWPOP010000007.1"/>
</dbReference>
<name>A0A7Y4D877_VIBSP</name>
<evidence type="ECO:0000313" key="3">
    <source>
        <dbReference type="Proteomes" id="UP000519158"/>
    </source>
</evidence>
<dbReference type="AlphaFoldDB" id="A0A7Y4D877"/>
<sequence length="109" mass="12026">MLFVASYAPILIAYIVMSLLTFALYAKDKRAAIKGQWRTKESTLHLFSLLGGWPGALLAQAKLRHKTQKQPFKAILWMSILGNICGFAWALTAQGQAVLQPILANLLAN</sequence>
<comment type="caution">
    <text evidence="2">The sequence shown here is derived from an EMBL/GenBank/DDBJ whole genome shotgun (WGS) entry which is preliminary data.</text>
</comment>
<keyword evidence="1" id="KW-0812">Transmembrane</keyword>
<gene>
    <name evidence="2" type="ORF">F0234_17140</name>
</gene>
<dbReference type="Pfam" id="PF06961">
    <property type="entry name" value="DUF1294"/>
    <property type="match status" value="1"/>
</dbReference>
<dbReference type="InterPro" id="IPR012156">
    <property type="entry name" value="Cold_shock_CspA"/>
</dbReference>
<protein>
    <submittedName>
        <fullName evidence="2">DUF1294 domain-containing protein</fullName>
    </submittedName>
</protein>
<organism evidence="2 3">
    <name type="scientific">Vibrio splendidus</name>
    <dbReference type="NCBI Taxonomy" id="29497"/>
    <lineage>
        <taxon>Bacteria</taxon>
        <taxon>Pseudomonadati</taxon>
        <taxon>Pseudomonadota</taxon>
        <taxon>Gammaproteobacteria</taxon>
        <taxon>Vibrionales</taxon>
        <taxon>Vibrionaceae</taxon>
        <taxon>Vibrio</taxon>
    </lineage>
</organism>
<accession>A0A7Y4D877</accession>
<dbReference type="Proteomes" id="UP000519158">
    <property type="component" value="Unassembled WGS sequence"/>
</dbReference>
<evidence type="ECO:0000313" key="2">
    <source>
        <dbReference type="EMBL" id="NOJ14489.1"/>
    </source>
</evidence>
<dbReference type="InterPro" id="IPR010718">
    <property type="entry name" value="DUF1294"/>
</dbReference>
<keyword evidence="1" id="KW-0472">Membrane</keyword>
<feature type="transmembrane region" description="Helical" evidence="1">
    <location>
        <begin position="6"/>
        <end position="26"/>
    </location>
</feature>
<dbReference type="PIRSF" id="PIRSF002599">
    <property type="entry name" value="Cold_shock_A"/>
    <property type="match status" value="1"/>
</dbReference>
<dbReference type="GO" id="GO:0003676">
    <property type="term" value="F:nucleic acid binding"/>
    <property type="evidence" value="ECO:0007669"/>
    <property type="project" value="InterPro"/>
</dbReference>
<keyword evidence="1" id="KW-1133">Transmembrane helix</keyword>